<keyword evidence="5" id="KW-1185">Reference proteome</keyword>
<gene>
    <name evidence="4" type="ORF">HU200_062149</name>
</gene>
<feature type="compositionally biased region" description="Basic and acidic residues" evidence="1">
    <location>
        <begin position="461"/>
        <end position="501"/>
    </location>
</feature>
<dbReference type="OrthoDB" id="2274644at2759"/>
<evidence type="ECO:0000256" key="1">
    <source>
        <dbReference type="SAM" id="MobiDB-lite"/>
    </source>
</evidence>
<comment type="caution">
    <text evidence="4">The sequence shown here is derived from an EMBL/GenBank/DDBJ whole genome shotgun (WGS) entry which is preliminary data.</text>
</comment>
<feature type="signal peptide" evidence="2">
    <location>
        <begin position="1"/>
        <end position="26"/>
    </location>
</feature>
<dbReference type="GO" id="GO:0016779">
    <property type="term" value="F:nucleotidyltransferase activity"/>
    <property type="evidence" value="ECO:0007669"/>
    <property type="project" value="TreeGrafter"/>
</dbReference>
<protein>
    <recommendedName>
        <fullName evidence="3">Poly(A) RNA polymerase mitochondrial-like central palm domain-containing protein</fullName>
    </recommendedName>
</protein>
<dbReference type="Proteomes" id="UP000636709">
    <property type="component" value="Unassembled WGS sequence"/>
</dbReference>
<feature type="domain" description="Poly(A) RNA polymerase mitochondrial-like central palm" evidence="3">
    <location>
        <begin position="187"/>
        <end position="233"/>
    </location>
</feature>
<organism evidence="4 5">
    <name type="scientific">Digitaria exilis</name>
    <dbReference type="NCBI Taxonomy" id="1010633"/>
    <lineage>
        <taxon>Eukaryota</taxon>
        <taxon>Viridiplantae</taxon>
        <taxon>Streptophyta</taxon>
        <taxon>Embryophyta</taxon>
        <taxon>Tracheophyta</taxon>
        <taxon>Spermatophyta</taxon>
        <taxon>Magnoliopsida</taxon>
        <taxon>Liliopsida</taxon>
        <taxon>Poales</taxon>
        <taxon>Poaceae</taxon>
        <taxon>PACMAD clade</taxon>
        <taxon>Panicoideae</taxon>
        <taxon>Panicodae</taxon>
        <taxon>Paniceae</taxon>
        <taxon>Anthephorinae</taxon>
        <taxon>Digitaria</taxon>
    </lineage>
</organism>
<dbReference type="AlphaFoldDB" id="A0A835A7X1"/>
<feature type="compositionally biased region" description="Polar residues" evidence="1">
    <location>
        <begin position="573"/>
        <end position="584"/>
    </location>
</feature>
<name>A0A835A7X1_9POAL</name>
<feature type="domain" description="Poly(A) RNA polymerase mitochondrial-like central palm" evidence="3">
    <location>
        <begin position="44"/>
        <end position="134"/>
    </location>
</feature>
<dbReference type="InterPro" id="IPR054708">
    <property type="entry name" value="MTPAP-like_central"/>
</dbReference>
<accession>A0A835A7X1</accession>
<dbReference type="SUPFAM" id="SSF81631">
    <property type="entry name" value="PAP/OAS1 substrate-binding domain"/>
    <property type="match status" value="1"/>
</dbReference>
<evidence type="ECO:0000259" key="3">
    <source>
        <dbReference type="Pfam" id="PF22600"/>
    </source>
</evidence>
<dbReference type="SUPFAM" id="SSF81301">
    <property type="entry name" value="Nucleotidyltransferase"/>
    <property type="match status" value="2"/>
</dbReference>
<proteinExistence type="predicted"/>
<dbReference type="EMBL" id="JACEFO010002617">
    <property type="protein sequence ID" value="KAF8654007.1"/>
    <property type="molecule type" value="Genomic_DNA"/>
</dbReference>
<keyword evidence="2" id="KW-0732">Signal</keyword>
<sequence length="727" mass="80775">MHIANKTILSHLIFVLHAALHHHAERSEIESKECVIDPALLPTLEASLQEMYASLRPKPDDYENRWVMIQVFNKIAQQIFGKKNGFPVVEAFGSFTMDLFTSKSDLDLSVNFNTDTPRKDKINAIRKLAKVLYFHQSNYCSKNISIASFLAFGCPFLAKSFSAIFKCVVFFLTNDISLVFPISGQGYCYGVLPILAARVPVLKVVDQGTGVECDISIENKDGLSRSMIFKFISSIDERFRILCYLMKFWAKAHDVNSPKDQTMSSMAIISLVAFHLQTRHPPILPAFSVILKDGSDFASIKKNVSLLNGFGSINKESIAELFVSLMIKLVSVEGLWEEGLCASNFEGSWISKTWARGVGCLSVEDFLDRSQNFARAVGMEQMQRICECLRATVSDLSKFFKGKIAAPKLKALLFGPLNQAKPLNQVKPVTNPSQKIGKRKRVSPNKTSTDPSQRNAKKKKPLGEDKAVISDDKEKVLEQDKAKISPSQKDDNREKPLEPDKVAISPGQKDDKKKPLDQDKTAISSVQKDAKKKPLYQDKPAIPSVQKGGKKKPLYQDKLAISPVQKDTKKKSSNAGCDSGSSHVQQKKAKVTVYTSSSRAPPSVSIPPQRMHWPVPTQPIINQFAHIPQHLVTPPAFGYGLPPQHLHSAYHHPHQGLLGQPQGDFLHLHPGIQLQHPGQAMFGPPVAHHPGLNGLHPYGINGAQQMQHINNKLVQRPPYGMGPGFWR</sequence>
<evidence type="ECO:0000313" key="4">
    <source>
        <dbReference type="EMBL" id="KAF8654007.1"/>
    </source>
</evidence>
<feature type="region of interest" description="Disordered" evidence="1">
    <location>
        <begin position="423"/>
        <end position="610"/>
    </location>
</feature>
<reference evidence="4" key="1">
    <citation type="submission" date="2020-07" db="EMBL/GenBank/DDBJ databases">
        <title>Genome sequence and genetic diversity analysis of an under-domesticated orphan crop, white fonio (Digitaria exilis).</title>
        <authorList>
            <person name="Bennetzen J.L."/>
            <person name="Chen S."/>
            <person name="Ma X."/>
            <person name="Wang X."/>
            <person name="Yssel A.E.J."/>
            <person name="Chaluvadi S.R."/>
            <person name="Johnson M."/>
            <person name="Gangashetty P."/>
            <person name="Hamidou F."/>
            <person name="Sanogo M.D."/>
            <person name="Zwaenepoel A."/>
            <person name="Wallace J."/>
            <person name="Van De Peer Y."/>
            <person name="Van Deynze A."/>
        </authorList>
    </citation>
    <scope>NUCLEOTIDE SEQUENCE</scope>
    <source>
        <tissue evidence="4">Leaves</tissue>
    </source>
</reference>
<dbReference type="Gene3D" id="1.10.1410.10">
    <property type="match status" value="1"/>
</dbReference>
<dbReference type="PANTHER" id="PTHR12271">
    <property type="entry name" value="POLY A POLYMERASE CID PAP -RELATED"/>
    <property type="match status" value="1"/>
</dbReference>
<feature type="chain" id="PRO_5032364395" description="Poly(A) RNA polymerase mitochondrial-like central palm domain-containing protein" evidence="2">
    <location>
        <begin position="27"/>
        <end position="727"/>
    </location>
</feature>
<dbReference type="PANTHER" id="PTHR12271:SF134">
    <property type="entry name" value="NUCLEOTIDYLTRANSFERASE FAMILY PROTEIN"/>
    <property type="match status" value="1"/>
</dbReference>
<feature type="compositionally biased region" description="Basic and acidic residues" evidence="1">
    <location>
        <begin position="508"/>
        <end position="520"/>
    </location>
</feature>
<evidence type="ECO:0000256" key="2">
    <source>
        <dbReference type="SAM" id="SignalP"/>
    </source>
</evidence>
<dbReference type="Gene3D" id="3.30.460.10">
    <property type="entry name" value="Beta Polymerase, domain 2"/>
    <property type="match status" value="1"/>
</dbReference>
<dbReference type="Pfam" id="PF22600">
    <property type="entry name" value="MTPAP-like_central"/>
    <property type="match status" value="2"/>
</dbReference>
<feature type="compositionally biased region" description="Polar residues" evidence="1">
    <location>
        <begin position="444"/>
        <end position="454"/>
    </location>
</feature>
<dbReference type="InterPro" id="IPR043519">
    <property type="entry name" value="NT_sf"/>
</dbReference>
<dbReference type="CDD" id="cd05402">
    <property type="entry name" value="NT_PAP_TUTase"/>
    <property type="match status" value="1"/>
</dbReference>
<evidence type="ECO:0000313" key="5">
    <source>
        <dbReference type="Proteomes" id="UP000636709"/>
    </source>
</evidence>
<dbReference type="GO" id="GO:0031123">
    <property type="term" value="P:RNA 3'-end processing"/>
    <property type="evidence" value="ECO:0007669"/>
    <property type="project" value="TreeGrafter"/>
</dbReference>